<dbReference type="GO" id="GO:0032991">
    <property type="term" value="C:protein-containing complex"/>
    <property type="evidence" value="ECO:0007669"/>
    <property type="project" value="UniProtKB-ARBA"/>
</dbReference>
<evidence type="ECO:0000256" key="3">
    <source>
        <dbReference type="ARBA" id="ARBA00023054"/>
    </source>
</evidence>
<dbReference type="GO" id="GO:0000323">
    <property type="term" value="C:lytic vacuole"/>
    <property type="evidence" value="ECO:0007669"/>
    <property type="project" value="TreeGrafter"/>
</dbReference>
<feature type="compositionally biased region" description="Acidic residues" evidence="5">
    <location>
        <begin position="396"/>
        <end position="411"/>
    </location>
</feature>
<evidence type="ECO:0000256" key="1">
    <source>
        <dbReference type="ARBA" id="ARBA00009574"/>
    </source>
</evidence>
<evidence type="ECO:0000313" key="6">
    <source>
        <dbReference type="EMBL" id="KTB35321.1"/>
    </source>
</evidence>
<evidence type="ECO:0000256" key="2">
    <source>
        <dbReference type="ARBA" id="ARBA00013807"/>
    </source>
</evidence>
<proteinExistence type="inferred from homology"/>
<dbReference type="Pfam" id="PF10186">
    <property type="entry name" value="ATG14"/>
    <property type="match status" value="1"/>
</dbReference>
<dbReference type="Proteomes" id="UP000054988">
    <property type="component" value="Unassembled WGS sequence"/>
</dbReference>
<evidence type="ECO:0000313" key="7">
    <source>
        <dbReference type="Proteomes" id="UP000054988"/>
    </source>
</evidence>
<keyword evidence="3 4" id="KW-0175">Coiled coil</keyword>
<dbReference type="PANTHER" id="PTHR15157">
    <property type="entry name" value="UV RADIATION RESISTANCE-ASSOCIATED GENE PROTEIN"/>
    <property type="match status" value="1"/>
</dbReference>
<comment type="similarity">
    <text evidence="1">Belongs to the ATG14 family.</text>
</comment>
<protein>
    <recommendedName>
        <fullName evidence="2">Autophagy-related protein 14</fullName>
    </recommendedName>
</protein>
<accession>A0A0W0FG51</accession>
<dbReference type="PANTHER" id="PTHR15157:SF5">
    <property type="entry name" value="UV RADIATION RESISTANCE-ASSOCIATED GENE PROTEIN"/>
    <property type="match status" value="1"/>
</dbReference>
<dbReference type="eggNOG" id="ENOG502S2VB">
    <property type="taxonomic scope" value="Eukaryota"/>
</dbReference>
<dbReference type="InterPro" id="IPR018791">
    <property type="entry name" value="UV_resistance/autophagy_Atg14"/>
</dbReference>
<evidence type="ECO:0000256" key="5">
    <source>
        <dbReference type="SAM" id="MobiDB-lite"/>
    </source>
</evidence>
<dbReference type="EMBL" id="LATX01001991">
    <property type="protein sequence ID" value="KTB35321.1"/>
    <property type="molecule type" value="Genomic_DNA"/>
</dbReference>
<reference evidence="6 7" key="1">
    <citation type="submission" date="2015-12" db="EMBL/GenBank/DDBJ databases">
        <title>Draft genome sequence of Moniliophthora roreri, the causal agent of frosty pod rot of cacao.</title>
        <authorList>
            <person name="Aime M.C."/>
            <person name="Diaz-Valderrama J.R."/>
            <person name="Kijpornyongpan T."/>
            <person name="Phillips-Mora W."/>
        </authorList>
    </citation>
    <scope>NUCLEOTIDE SEQUENCE [LARGE SCALE GENOMIC DNA]</scope>
    <source>
        <strain evidence="6 7">MCA 2952</strain>
    </source>
</reference>
<feature type="compositionally biased region" description="Polar residues" evidence="5">
    <location>
        <begin position="257"/>
        <end position="275"/>
    </location>
</feature>
<dbReference type="GO" id="GO:0035493">
    <property type="term" value="P:SNARE complex assembly"/>
    <property type="evidence" value="ECO:0007669"/>
    <property type="project" value="TreeGrafter"/>
</dbReference>
<evidence type="ECO:0000256" key="4">
    <source>
        <dbReference type="SAM" id="Coils"/>
    </source>
</evidence>
<feature type="coiled-coil region" evidence="4">
    <location>
        <begin position="68"/>
        <end position="95"/>
    </location>
</feature>
<name>A0A0W0FG51_MONRR</name>
<organism evidence="6 7">
    <name type="scientific">Moniliophthora roreri</name>
    <name type="common">Frosty pod rot fungus</name>
    <name type="synonym">Monilia roreri</name>
    <dbReference type="NCBI Taxonomy" id="221103"/>
    <lineage>
        <taxon>Eukaryota</taxon>
        <taxon>Fungi</taxon>
        <taxon>Dikarya</taxon>
        <taxon>Basidiomycota</taxon>
        <taxon>Agaricomycotina</taxon>
        <taxon>Agaricomycetes</taxon>
        <taxon>Agaricomycetidae</taxon>
        <taxon>Agaricales</taxon>
        <taxon>Marasmiineae</taxon>
        <taxon>Marasmiaceae</taxon>
        <taxon>Moniliophthora</taxon>
    </lineage>
</organism>
<gene>
    <name evidence="6" type="ORF">WG66_12107</name>
</gene>
<feature type="region of interest" description="Disordered" evidence="5">
    <location>
        <begin position="390"/>
        <end position="411"/>
    </location>
</feature>
<dbReference type="AlphaFoldDB" id="A0A0W0FG51"/>
<comment type="caution">
    <text evidence="6">The sequence shown here is derived from an EMBL/GenBank/DDBJ whole genome shotgun (WGS) entry which is preliminary data.</text>
</comment>
<sequence>MECKNCELVQRQFFCTNCIRAHSQNYRIQTTHFASDLSEQKSKATKALATIEPNRIRRAQLAVQQSRVEEVTTALARVKKECDKKRARLQTLRETLAARRRTLSAAKLLPAQNSNLTHTLTHMQRELNALSADIARARSGLVHELVEVFHVVEVGGRPSIRGNAGARGEWTIADLVLPVPGDIRRYPPDHINAVITHTIHFLSLLTFYLGIKLPFQITWKGPGDLNKLGVGTPWIGASRGGEQGGWAKWHTKHPLHVSSNPQQTTSAPSSSDTEMPSMISDSYIISQPEPQTQNSFTTAITMLIYNVTYLAFTQSVDIPLAQAGEVLSNLWAVCCSSELGRRSHLTRPLLPAPTPTQFQLDFAQLLQSISSTPASRLRTLNSARRGITVQKKEEKVEEEEDGWDLVEDESF</sequence>
<dbReference type="GO" id="GO:0005768">
    <property type="term" value="C:endosome"/>
    <property type="evidence" value="ECO:0007669"/>
    <property type="project" value="TreeGrafter"/>
</dbReference>
<feature type="region of interest" description="Disordered" evidence="5">
    <location>
        <begin position="253"/>
        <end position="275"/>
    </location>
</feature>
<dbReference type="GO" id="GO:0000149">
    <property type="term" value="F:SNARE binding"/>
    <property type="evidence" value="ECO:0007669"/>
    <property type="project" value="TreeGrafter"/>
</dbReference>